<dbReference type="InterPro" id="IPR005225">
    <property type="entry name" value="Small_GTP-bd"/>
</dbReference>
<dbReference type="PROSITE" id="PS51421">
    <property type="entry name" value="RAS"/>
    <property type="match status" value="1"/>
</dbReference>
<proteinExistence type="inferred from homology"/>
<dbReference type="GO" id="GO:0007264">
    <property type="term" value="P:small GTPase-mediated signal transduction"/>
    <property type="evidence" value="ECO:0007669"/>
    <property type="project" value="InterPro"/>
</dbReference>
<dbReference type="SUPFAM" id="SSF52540">
    <property type="entry name" value="P-loop containing nucleoside triphosphate hydrolases"/>
    <property type="match status" value="1"/>
</dbReference>
<dbReference type="SMART" id="SM00175">
    <property type="entry name" value="RAB"/>
    <property type="match status" value="1"/>
</dbReference>
<dbReference type="SMART" id="SM00174">
    <property type="entry name" value="RHO"/>
    <property type="match status" value="1"/>
</dbReference>
<dbReference type="SMART" id="SM00173">
    <property type="entry name" value="RAS"/>
    <property type="match status" value="1"/>
</dbReference>
<dbReference type="Gene3D" id="3.40.50.300">
    <property type="entry name" value="P-loop containing nucleotide triphosphate hydrolases"/>
    <property type="match status" value="1"/>
</dbReference>
<protein>
    <submittedName>
        <fullName evidence="4">Uncharacterized protein</fullName>
    </submittedName>
</protein>
<dbReference type="NCBIfam" id="TIGR00231">
    <property type="entry name" value="small_GTP"/>
    <property type="match status" value="1"/>
</dbReference>
<comment type="similarity">
    <text evidence="1">Belongs to the small GTPase superfamily. Rho family.</text>
</comment>
<dbReference type="PRINTS" id="PR00449">
    <property type="entry name" value="RASTRNSFRMNG"/>
</dbReference>
<evidence type="ECO:0000256" key="2">
    <source>
        <dbReference type="ARBA" id="ARBA00022741"/>
    </source>
</evidence>
<dbReference type="InterPro" id="IPR001806">
    <property type="entry name" value="Small_GTPase"/>
</dbReference>
<name>A0A6B2LJV5_9EUKA</name>
<dbReference type="PROSITE" id="PS51419">
    <property type="entry name" value="RAB"/>
    <property type="match status" value="1"/>
</dbReference>
<dbReference type="Pfam" id="PF00071">
    <property type="entry name" value="Ras"/>
    <property type="match status" value="1"/>
</dbReference>
<dbReference type="GO" id="GO:0003924">
    <property type="term" value="F:GTPase activity"/>
    <property type="evidence" value="ECO:0007669"/>
    <property type="project" value="InterPro"/>
</dbReference>
<dbReference type="InterPro" id="IPR003578">
    <property type="entry name" value="Small_GTPase_Rho"/>
</dbReference>
<evidence type="ECO:0000313" key="4">
    <source>
        <dbReference type="EMBL" id="NDV37313.1"/>
    </source>
</evidence>
<sequence length="184" mass="20592">MGDPGVGKTSLLLTYQQGGFPYQFLPISFDTVTNNIQINNSLVELSLWNTNGLDDYDRLRPLSYPDTNLFLVVFSVVSPSSFQSVTSKWIPELQNHSPSTPYLLVGSKTDLREDTKYIETQGVTPIQFDQGQLLAQEIKAIQYLEVSAVKNEGVKVLFEEAISWGLYGRPMKRTHKSKGGCILL</sequence>
<keyword evidence="2" id="KW-0547">Nucleotide-binding</keyword>
<dbReference type="EMBL" id="GIBP01008344">
    <property type="protein sequence ID" value="NDV37313.1"/>
    <property type="molecule type" value="Transcribed_RNA"/>
</dbReference>
<keyword evidence="3" id="KW-0342">GTP-binding</keyword>
<dbReference type="FunFam" id="3.40.50.300:FF:001179">
    <property type="entry name" value="Rho family GTPase"/>
    <property type="match status" value="1"/>
</dbReference>
<dbReference type="InterPro" id="IPR027417">
    <property type="entry name" value="P-loop_NTPase"/>
</dbReference>
<reference evidence="4" key="1">
    <citation type="journal article" date="2020" name="J. Eukaryot. Microbiol.">
        <title>De novo Sequencing, Assembly and Annotation of the Transcriptome for the Free-Living Testate Amoeba Arcella intermedia.</title>
        <authorList>
            <person name="Ribeiro G.M."/>
            <person name="Porfirio-Sousa A.L."/>
            <person name="Maurer-Alcala X.X."/>
            <person name="Katz L.A."/>
            <person name="Lahr D.J.G."/>
        </authorList>
    </citation>
    <scope>NUCLEOTIDE SEQUENCE</scope>
</reference>
<organism evidence="4">
    <name type="scientific">Arcella intermedia</name>
    <dbReference type="NCBI Taxonomy" id="1963864"/>
    <lineage>
        <taxon>Eukaryota</taxon>
        <taxon>Amoebozoa</taxon>
        <taxon>Tubulinea</taxon>
        <taxon>Elardia</taxon>
        <taxon>Arcellinida</taxon>
        <taxon>Sphaerothecina</taxon>
        <taxon>Arcellidae</taxon>
        <taxon>Arcella</taxon>
    </lineage>
</organism>
<dbReference type="GO" id="GO:0005525">
    <property type="term" value="F:GTP binding"/>
    <property type="evidence" value="ECO:0007669"/>
    <property type="project" value="UniProtKB-KW"/>
</dbReference>
<dbReference type="PANTHER" id="PTHR24072">
    <property type="entry name" value="RHO FAMILY GTPASE"/>
    <property type="match status" value="1"/>
</dbReference>
<dbReference type="CDD" id="cd00157">
    <property type="entry name" value="Rho"/>
    <property type="match status" value="1"/>
</dbReference>
<evidence type="ECO:0000256" key="1">
    <source>
        <dbReference type="ARBA" id="ARBA00010142"/>
    </source>
</evidence>
<evidence type="ECO:0000256" key="3">
    <source>
        <dbReference type="ARBA" id="ARBA00023134"/>
    </source>
</evidence>
<dbReference type="PROSITE" id="PS51420">
    <property type="entry name" value="RHO"/>
    <property type="match status" value="1"/>
</dbReference>
<dbReference type="AlphaFoldDB" id="A0A6B2LJV5"/>
<accession>A0A6B2LJV5</accession>